<dbReference type="InterPro" id="IPR036397">
    <property type="entry name" value="RNaseH_sf"/>
</dbReference>
<reference evidence="2" key="2">
    <citation type="journal article" date="2024" name="Plant">
        <title>Genomic evolution and insights into agronomic trait innovations of Sesamum species.</title>
        <authorList>
            <person name="Miao H."/>
            <person name="Wang L."/>
            <person name="Qu L."/>
            <person name="Liu H."/>
            <person name="Sun Y."/>
            <person name="Le M."/>
            <person name="Wang Q."/>
            <person name="Wei S."/>
            <person name="Zheng Y."/>
            <person name="Lin W."/>
            <person name="Duan Y."/>
            <person name="Cao H."/>
            <person name="Xiong S."/>
            <person name="Wang X."/>
            <person name="Wei L."/>
            <person name="Li C."/>
            <person name="Ma Q."/>
            <person name="Ju M."/>
            <person name="Zhao R."/>
            <person name="Li G."/>
            <person name="Mu C."/>
            <person name="Tian Q."/>
            <person name="Mei H."/>
            <person name="Zhang T."/>
            <person name="Gao T."/>
            <person name="Zhang H."/>
        </authorList>
    </citation>
    <scope>NUCLEOTIDE SEQUENCE</scope>
    <source>
        <strain evidence="2">KEN1</strain>
    </source>
</reference>
<dbReference type="Gene3D" id="3.30.420.10">
    <property type="entry name" value="Ribonuclease H-like superfamily/Ribonuclease H"/>
    <property type="match status" value="1"/>
</dbReference>
<proteinExistence type="predicted"/>
<dbReference type="PANTHER" id="PTHR47723">
    <property type="entry name" value="OS05G0353850 PROTEIN"/>
    <property type="match status" value="1"/>
</dbReference>
<organism evidence="2">
    <name type="scientific">Sesamum latifolium</name>
    <dbReference type="NCBI Taxonomy" id="2727402"/>
    <lineage>
        <taxon>Eukaryota</taxon>
        <taxon>Viridiplantae</taxon>
        <taxon>Streptophyta</taxon>
        <taxon>Embryophyta</taxon>
        <taxon>Tracheophyta</taxon>
        <taxon>Spermatophyta</taxon>
        <taxon>Magnoliopsida</taxon>
        <taxon>eudicotyledons</taxon>
        <taxon>Gunneridae</taxon>
        <taxon>Pentapetalae</taxon>
        <taxon>asterids</taxon>
        <taxon>lamiids</taxon>
        <taxon>Lamiales</taxon>
        <taxon>Pedaliaceae</taxon>
        <taxon>Sesamum</taxon>
    </lineage>
</organism>
<dbReference type="PROSITE" id="PS50879">
    <property type="entry name" value="RNASE_H_1"/>
    <property type="match status" value="1"/>
</dbReference>
<dbReference type="Pfam" id="PF13456">
    <property type="entry name" value="RVT_3"/>
    <property type="match status" value="1"/>
</dbReference>
<dbReference type="SUPFAM" id="SSF53098">
    <property type="entry name" value="Ribonuclease H-like"/>
    <property type="match status" value="1"/>
</dbReference>
<dbReference type="EMBL" id="JACGWN010000004">
    <property type="protein sequence ID" value="KAL0453717.1"/>
    <property type="molecule type" value="Genomic_DNA"/>
</dbReference>
<feature type="domain" description="RNase H type-1" evidence="1">
    <location>
        <begin position="1"/>
        <end position="126"/>
    </location>
</feature>
<dbReference type="InterPro" id="IPR002156">
    <property type="entry name" value="RNaseH_domain"/>
</dbReference>
<comment type="caution">
    <text evidence="2">The sequence shown here is derived from an EMBL/GenBank/DDBJ whole genome shotgun (WGS) entry which is preliminary data.</text>
</comment>
<dbReference type="InterPro" id="IPR044730">
    <property type="entry name" value="RNase_H-like_dom_plant"/>
</dbReference>
<dbReference type="CDD" id="cd06222">
    <property type="entry name" value="RNase_H_like"/>
    <property type="match status" value="1"/>
</dbReference>
<dbReference type="AlphaFoldDB" id="A0AAW2XHR3"/>
<dbReference type="InterPro" id="IPR012337">
    <property type="entry name" value="RNaseH-like_sf"/>
</dbReference>
<reference evidence="2" key="1">
    <citation type="submission" date="2020-06" db="EMBL/GenBank/DDBJ databases">
        <authorList>
            <person name="Li T."/>
            <person name="Hu X."/>
            <person name="Zhang T."/>
            <person name="Song X."/>
            <person name="Zhang H."/>
            <person name="Dai N."/>
            <person name="Sheng W."/>
            <person name="Hou X."/>
            <person name="Wei L."/>
        </authorList>
    </citation>
    <scope>NUCLEOTIDE SEQUENCE</scope>
    <source>
        <strain evidence="2">KEN1</strain>
        <tissue evidence="2">Leaf</tissue>
    </source>
</reference>
<protein>
    <submittedName>
        <fullName evidence="2">Ribonuclease H protein</fullName>
    </submittedName>
</protein>
<evidence type="ECO:0000259" key="1">
    <source>
        <dbReference type="PROSITE" id="PS50879"/>
    </source>
</evidence>
<sequence length="167" mass="18817">MVKLNCDGASKGNRGLAGAGGLARDCQGNLIFAFYDFLDVQTNTYAELFAVVRGLQLARERGCRQIWVETDAMAVLHLIQKDEGDWHIQMLLTRLIVMRRGMNLLFTHVYREGNQPVDFLANKACEEANSAILSSVQGHFATLIRLDKVFLTFILYEHLLVLDTDIL</sequence>
<name>A0AAW2XHR3_9LAMI</name>
<evidence type="ECO:0000313" key="2">
    <source>
        <dbReference type="EMBL" id="KAL0453717.1"/>
    </source>
</evidence>
<dbReference type="GO" id="GO:0003676">
    <property type="term" value="F:nucleic acid binding"/>
    <property type="evidence" value="ECO:0007669"/>
    <property type="project" value="InterPro"/>
</dbReference>
<accession>A0AAW2XHR3</accession>
<dbReference type="PANTHER" id="PTHR47723:SF19">
    <property type="entry name" value="POLYNUCLEOTIDYL TRANSFERASE, RIBONUCLEASE H-LIKE SUPERFAMILY PROTEIN"/>
    <property type="match status" value="1"/>
</dbReference>
<gene>
    <name evidence="2" type="ORF">Slati_1349800</name>
</gene>
<dbReference type="InterPro" id="IPR053151">
    <property type="entry name" value="RNase_H-like"/>
</dbReference>
<dbReference type="GO" id="GO:0004523">
    <property type="term" value="F:RNA-DNA hybrid ribonuclease activity"/>
    <property type="evidence" value="ECO:0007669"/>
    <property type="project" value="InterPro"/>
</dbReference>